<reference evidence="1 2" key="1">
    <citation type="submission" date="2013-12" db="EMBL/GenBank/DDBJ databases">
        <authorList>
            <consortium name="DOE Joint Genome Institute"/>
            <person name="Kappler U."/>
            <person name="Huntemann M."/>
            <person name="Han J."/>
            <person name="Chen A."/>
            <person name="Kyrpides N."/>
            <person name="Mavromatis K."/>
            <person name="Markowitz V."/>
            <person name="Palaniappan K."/>
            <person name="Ivanova N."/>
            <person name="Schaumberg A."/>
            <person name="Pati A."/>
            <person name="Liolios K."/>
            <person name="Nordberg H.P."/>
            <person name="Cantor M.N."/>
            <person name="Hua S.X."/>
            <person name="Woyke T."/>
        </authorList>
    </citation>
    <scope>NUCLEOTIDE SEQUENCE [LARGE SCALE GENOMIC DNA]</scope>
    <source>
        <strain evidence="2">AL2</strain>
    </source>
</reference>
<gene>
    <name evidence="1" type="ORF">THIAE_04435</name>
</gene>
<dbReference type="AlphaFoldDB" id="W0DV22"/>
<dbReference type="OrthoDB" id="9798990at2"/>
<keyword evidence="2" id="KW-1185">Reference proteome</keyword>
<dbReference type="HOGENOM" id="CLU_2756552_0_0_6"/>
<organism evidence="1 2">
    <name type="scientific">Thiomicrospira aerophila AL3</name>
    <dbReference type="NCBI Taxonomy" id="717772"/>
    <lineage>
        <taxon>Bacteria</taxon>
        <taxon>Pseudomonadati</taxon>
        <taxon>Pseudomonadota</taxon>
        <taxon>Gammaproteobacteria</taxon>
        <taxon>Thiotrichales</taxon>
        <taxon>Piscirickettsiaceae</taxon>
        <taxon>Thiomicrospira</taxon>
    </lineage>
</organism>
<dbReference type="EMBL" id="CP007030">
    <property type="protein sequence ID" value="AHF01133.1"/>
    <property type="molecule type" value="Genomic_DNA"/>
</dbReference>
<evidence type="ECO:0000313" key="1">
    <source>
        <dbReference type="EMBL" id="AHF01133.1"/>
    </source>
</evidence>
<name>W0DV22_9GAMM</name>
<dbReference type="PANTHER" id="PTHR36173">
    <property type="entry name" value="RIBONUCLEASE VAPC16-RELATED"/>
    <property type="match status" value="1"/>
</dbReference>
<evidence type="ECO:0000313" key="2">
    <source>
        <dbReference type="Proteomes" id="UP000005380"/>
    </source>
</evidence>
<dbReference type="InParanoid" id="W0DV22"/>
<accession>W0DV22</accession>
<dbReference type="KEGG" id="tao:THIAE_04435"/>
<dbReference type="eggNOG" id="COG3744">
    <property type="taxonomic scope" value="Bacteria"/>
</dbReference>
<dbReference type="RefSeq" id="WP_025299311.1">
    <property type="nucleotide sequence ID" value="NZ_CP007030.1"/>
</dbReference>
<dbReference type="Proteomes" id="UP000005380">
    <property type="component" value="Chromosome"/>
</dbReference>
<sequence length="70" mass="7844">MVSSISCLEIAWLVKQGKIKLNMPLENWFELALEASGVELQTANCQIALLSTQLADIHKDPADRIILFFN</sequence>
<protein>
    <submittedName>
        <fullName evidence="1">Twitching motility protein PilT</fullName>
    </submittedName>
</protein>
<dbReference type="PANTHER" id="PTHR36173:SF1">
    <property type="entry name" value="RIBONUCLEASE VAPC22"/>
    <property type="match status" value="1"/>
</dbReference>
<proteinExistence type="predicted"/>
<dbReference type="InterPro" id="IPR052919">
    <property type="entry name" value="TA_system_RNase"/>
</dbReference>
<dbReference type="STRING" id="717772.THIAE_04435"/>